<dbReference type="Proteomes" id="UP000188604">
    <property type="component" value="Chromosome"/>
</dbReference>
<organism evidence="4 5">
    <name type="scientific">Neoasaia chiangmaiensis</name>
    <dbReference type="NCBI Taxonomy" id="320497"/>
    <lineage>
        <taxon>Bacteria</taxon>
        <taxon>Pseudomonadati</taxon>
        <taxon>Pseudomonadota</taxon>
        <taxon>Alphaproteobacteria</taxon>
        <taxon>Acetobacterales</taxon>
        <taxon>Acetobacteraceae</taxon>
        <taxon>Neoasaia</taxon>
    </lineage>
</organism>
<sequence>MMRRWTREARLSLARLPNLPGLARAPSAPAHIIRDLWPGDAGHGARLIKGHFHFGFRDHKLNLNDWEHVELPGPEREWLHGFTWLRDLRALGSDEARLCARAIVGSWLDHPPTDPLIVDAATTGARLAAWMGHYDFFAASADEVFRQRLMDRLLVEGRTIAALLPLPVQGWRGLTALKGLLAAAVSIPSQSGFLSRFLRYLDQDIDRLLLPDGSLAERSPEAQLQTARELAEMSAILRMAQMPPAPAVIAGLARVCPVLRAMRHADGGLAIFNGASEHPPGFVEMVLQHGARQRLLAPSMPDSGFIRVAAGKSLLFVDGGMPPPHGFDRMAHGGPLSFEFSHGRQRLFVNCGSAPMGAWEHALRATAAHTTLVLDDRSCVDFAADGGLSRRPAHVTARQTAQDGAHWLDLSHDGYRTTLGANWRRRLYLNAEGSDLRGEETVEAEREVPVALRFHLHPDVSAQISDERDEVILHAEENIWRFRHDGGALSLEDSVYTGDGQLRRTAQIIITAPVPPKTAPEIVQDDVVADTTDSLDVLDQAEEAGAEARSDTASSHAETPAPEVPGTDTAAADRVDESSTKPSLGVTAQAFRQTIHWMLEKVPE</sequence>
<gene>
    <name evidence="4" type="ORF">A0U93_14840</name>
</gene>
<comment type="subcellular location">
    <subcellularLocation>
        <location evidence="1">Cell envelope</location>
    </subcellularLocation>
</comment>
<dbReference type="RefSeq" id="WP_077808042.1">
    <property type="nucleotide sequence ID" value="NZ_BJXS01000001.1"/>
</dbReference>
<feature type="domain" description="Heparinase II/III-like C-terminal" evidence="3">
    <location>
        <begin position="297"/>
        <end position="516"/>
    </location>
</feature>
<reference evidence="4 5" key="1">
    <citation type="submission" date="2016-03" db="EMBL/GenBank/DDBJ databases">
        <title>Acetic acid bacteria sequencing.</title>
        <authorList>
            <person name="Brandt J."/>
            <person name="Jakob F."/>
            <person name="Vogel R.F."/>
        </authorList>
    </citation>
    <scope>NUCLEOTIDE SEQUENCE [LARGE SCALE GENOMIC DNA]</scope>
    <source>
        <strain evidence="4 5">NBRC 101099</strain>
    </source>
</reference>
<protein>
    <recommendedName>
        <fullName evidence="3">Heparinase II/III-like C-terminal domain-containing protein</fullName>
    </recommendedName>
</protein>
<evidence type="ECO:0000256" key="2">
    <source>
        <dbReference type="SAM" id="MobiDB-lite"/>
    </source>
</evidence>
<dbReference type="Gene3D" id="2.70.98.70">
    <property type="match status" value="1"/>
</dbReference>
<evidence type="ECO:0000313" key="5">
    <source>
        <dbReference type="Proteomes" id="UP000188604"/>
    </source>
</evidence>
<evidence type="ECO:0000313" key="4">
    <source>
        <dbReference type="EMBL" id="AQS88983.1"/>
    </source>
</evidence>
<dbReference type="EMBL" id="CP014691">
    <property type="protein sequence ID" value="AQS88983.1"/>
    <property type="molecule type" value="Genomic_DNA"/>
</dbReference>
<dbReference type="KEGG" id="nch:A0U93_14840"/>
<evidence type="ECO:0000259" key="3">
    <source>
        <dbReference type="Pfam" id="PF07940"/>
    </source>
</evidence>
<dbReference type="Gene3D" id="1.50.10.100">
    <property type="entry name" value="Chondroitin AC/alginate lyase"/>
    <property type="match status" value="1"/>
</dbReference>
<proteinExistence type="predicted"/>
<dbReference type="InterPro" id="IPR012480">
    <property type="entry name" value="Hepar_II_III_C"/>
</dbReference>
<dbReference type="STRING" id="320497.A0U93_14840"/>
<dbReference type="InterPro" id="IPR008929">
    <property type="entry name" value="Chondroitin_lyas"/>
</dbReference>
<dbReference type="AlphaFoldDB" id="A0A1U9KT50"/>
<evidence type="ECO:0000256" key="1">
    <source>
        <dbReference type="ARBA" id="ARBA00004196"/>
    </source>
</evidence>
<accession>A0A1U9KT50</accession>
<dbReference type="GO" id="GO:0030313">
    <property type="term" value="C:cell envelope"/>
    <property type="evidence" value="ECO:0007669"/>
    <property type="project" value="UniProtKB-SubCell"/>
</dbReference>
<name>A0A1U9KT50_9PROT</name>
<feature type="region of interest" description="Disordered" evidence="2">
    <location>
        <begin position="543"/>
        <end position="586"/>
    </location>
</feature>
<keyword evidence="5" id="KW-1185">Reference proteome</keyword>
<dbReference type="Pfam" id="PF07940">
    <property type="entry name" value="Hepar_II_III_C"/>
    <property type="match status" value="1"/>
</dbReference>
<dbReference type="OrthoDB" id="9787373at2"/>
<dbReference type="GO" id="GO:0016829">
    <property type="term" value="F:lyase activity"/>
    <property type="evidence" value="ECO:0007669"/>
    <property type="project" value="InterPro"/>
</dbReference>